<protein>
    <submittedName>
        <fullName evidence="2">Uncharacterized protein</fullName>
    </submittedName>
</protein>
<feature type="compositionally biased region" description="Polar residues" evidence="1">
    <location>
        <begin position="192"/>
        <end position="203"/>
    </location>
</feature>
<feature type="compositionally biased region" description="Basic and acidic residues" evidence="1">
    <location>
        <begin position="230"/>
        <end position="239"/>
    </location>
</feature>
<dbReference type="EMBL" id="BQKI01000009">
    <property type="protein sequence ID" value="GJN01978.1"/>
    <property type="molecule type" value="Genomic_DNA"/>
</dbReference>
<feature type="compositionally biased region" description="Polar residues" evidence="1">
    <location>
        <begin position="96"/>
        <end position="113"/>
    </location>
</feature>
<organism evidence="2 3">
    <name type="scientific">Eleusine coracana subsp. coracana</name>
    <dbReference type="NCBI Taxonomy" id="191504"/>
    <lineage>
        <taxon>Eukaryota</taxon>
        <taxon>Viridiplantae</taxon>
        <taxon>Streptophyta</taxon>
        <taxon>Embryophyta</taxon>
        <taxon>Tracheophyta</taxon>
        <taxon>Spermatophyta</taxon>
        <taxon>Magnoliopsida</taxon>
        <taxon>Liliopsida</taxon>
        <taxon>Poales</taxon>
        <taxon>Poaceae</taxon>
        <taxon>PACMAD clade</taxon>
        <taxon>Chloridoideae</taxon>
        <taxon>Cynodonteae</taxon>
        <taxon>Eleusininae</taxon>
        <taxon>Eleusine</taxon>
    </lineage>
</organism>
<accession>A0AAV5CTV8</accession>
<keyword evidence="3" id="KW-1185">Reference proteome</keyword>
<proteinExistence type="predicted"/>
<feature type="region of interest" description="Disordered" evidence="1">
    <location>
        <begin position="183"/>
        <end position="239"/>
    </location>
</feature>
<dbReference type="AlphaFoldDB" id="A0AAV5CTV8"/>
<evidence type="ECO:0000313" key="3">
    <source>
        <dbReference type="Proteomes" id="UP001054889"/>
    </source>
</evidence>
<gene>
    <name evidence="2" type="primary">ga19284</name>
    <name evidence="2" type="ORF">PR202_ga19284</name>
</gene>
<reference evidence="2" key="1">
    <citation type="journal article" date="2018" name="DNA Res.">
        <title>Multiple hybrid de novo genome assembly of finger millet, an orphan allotetraploid crop.</title>
        <authorList>
            <person name="Hatakeyama M."/>
            <person name="Aluri S."/>
            <person name="Balachadran M.T."/>
            <person name="Sivarajan S.R."/>
            <person name="Patrignani A."/>
            <person name="Gruter S."/>
            <person name="Poveda L."/>
            <person name="Shimizu-Inatsugi R."/>
            <person name="Baeten J."/>
            <person name="Francoijs K.J."/>
            <person name="Nataraja K.N."/>
            <person name="Reddy Y.A.N."/>
            <person name="Phadnis S."/>
            <person name="Ravikumar R.L."/>
            <person name="Schlapbach R."/>
            <person name="Sreeman S.M."/>
            <person name="Shimizu K.K."/>
        </authorList>
    </citation>
    <scope>NUCLEOTIDE SEQUENCE</scope>
</reference>
<name>A0AAV5CTV8_ELECO</name>
<dbReference type="Proteomes" id="UP001054889">
    <property type="component" value="Unassembled WGS sequence"/>
</dbReference>
<sequence>MPGARTRELAQATVRQGACRGRVAWSGPGLPGVVVRDSVFTPGHHRWSRQVSTSLPGCGSRKCTREMSVVAARRGARCSGRPSQLRAEATDPEAACTTTHQGGGSESRSTFSKSLRVKEKDSGIVSSCSSCCGSQRRTRALSRVLRVEAEDPVVIRIRCRSRCSDSGIVPTCCESRRRSRASPRVVVEGVASSDSRATPGRSQGSREDSRVAPLSGDLGHDPGSTVDVGHGLDCRHGST</sequence>
<evidence type="ECO:0000313" key="2">
    <source>
        <dbReference type="EMBL" id="GJN01978.1"/>
    </source>
</evidence>
<feature type="region of interest" description="Disordered" evidence="1">
    <location>
        <begin position="80"/>
        <end position="115"/>
    </location>
</feature>
<reference evidence="2" key="2">
    <citation type="submission" date="2021-12" db="EMBL/GenBank/DDBJ databases">
        <title>Resequencing data analysis of finger millet.</title>
        <authorList>
            <person name="Hatakeyama M."/>
            <person name="Aluri S."/>
            <person name="Balachadran M.T."/>
            <person name="Sivarajan S.R."/>
            <person name="Poveda L."/>
            <person name="Shimizu-Inatsugi R."/>
            <person name="Schlapbach R."/>
            <person name="Sreeman S.M."/>
            <person name="Shimizu K.K."/>
        </authorList>
    </citation>
    <scope>NUCLEOTIDE SEQUENCE</scope>
</reference>
<comment type="caution">
    <text evidence="2">The sequence shown here is derived from an EMBL/GenBank/DDBJ whole genome shotgun (WGS) entry which is preliminary data.</text>
</comment>
<evidence type="ECO:0000256" key="1">
    <source>
        <dbReference type="SAM" id="MobiDB-lite"/>
    </source>
</evidence>